<dbReference type="Pfam" id="PF12512">
    <property type="entry name" value="DUF3717"/>
    <property type="match status" value="1"/>
</dbReference>
<dbReference type="AlphaFoldDB" id="A0A7Y9IRU5"/>
<proteinExistence type="predicted"/>
<keyword evidence="2" id="KW-1185">Reference proteome</keyword>
<evidence type="ECO:0000313" key="1">
    <source>
        <dbReference type="EMBL" id="NYE81184.1"/>
    </source>
</evidence>
<protein>
    <recommendedName>
        <fullName evidence="3">DUF3717 domain-containing protein</fullName>
    </recommendedName>
</protein>
<name>A0A7Y9IRU5_9BURK</name>
<dbReference type="Proteomes" id="UP000542125">
    <property type="component" value="Unassembled WGS sequence"/>
</dbReference>
<dbReference type="EMBL" id="JACBYR010000001">
    <property type="protein sequence ID" value="NYE81184.1"/>
    <property type="molecule type" value="Genomic_DNA"/>
</dbReference>
<gene>
    <name evidence="1" type="ORF">FHW18_000455</name>
</gene>
<evidence type="ECO:0008006" key="3">
    <source>
        <dbReference type="Google" id="ProtNLM"/>
    </source>
</evidence>
<evidence type="ECO:0000313" key="2">
    <source>
        <dbReference type="Proteomes" id="UP000542125"/>
    </source>
</evidence>
<sequence length="78" mass="9117">MTLNDIEQAINFWRQRHPSTGEEQRLCAEANALATPYAQMIMAHQREIDLETLPKTAQRALAVWFEHRTRQAQQQAQQ</sequence>
<comment type="caution">
    <text evidence="1">The sequence shown here is derived from an EMBL/GenBank/DDBJ whole genome shotgun (WGS) entry which is preliminary data.</text>
</comment>
<accession>A0A7Y9IRU5</accession>
<reference evidence="1 2" key="1">
    <citation type="submission" date="2020-07" db="EMBL/GenBank/DDBJ databases">
        <title>Genomic Encyclopedia of Type Strains, Phase IV (KMG-V): Genome sequencing to study the core and pangenomes of soil and plant-associated prokaryotes.</title>
        <authorList>
            <person name="Whitman W."/>
        </authorList>
    </citation>
    <scope>NUCLEOTIDE SEQUENCE [LARGE SCALE GENOMIC DNA]</scope>
    <source>
        <strain evidence="1 2">SAS40</strain>
    </source>
</reference>
<dbReference type="InterPro" id="IPR022191">
    <property type="entry name" value="DUF3717"/>
</dbReference>
<organism evidence="1 2">
    <name type="scientific">Pigmentiphaga litoralis</name>
    <dbReference type="NCBI Taxonomy" id="516702"/>
    <lineage>
        <taxon>Bacteria</taxon>
        <taxon>Pseudomonadati</taxon>
        <taxon>Pseudomonadota</taxon>
        <taxon>Betaproteobacteria</taxon>
        <taxon>Burkholderiales</taxon>
        <taxon>Alcaligenaceae</taxon>
        <taxon>Pigmentiphaga</taxon>
    </lineage>
</organism>